<dbReference type="AlphaFoldDB" id="A0A7J6UE63"/>
<feature type="region of interest" description="Disordered" evidence="1">
    <location>
        <begin position="52"/>
        <end position="74"/>
    </location>
</feature>
<evidence type="ECO:0000313" key="5">
    <source>
        <dbReference type="Proteomes" id="UP000574390"/>
    </source>
</evidence>
<comment type="caution">
    <text evidence="3">The sequence shown here is derived from an EMBL/GenBank/DDBJ whole genome shotgun (WGS) entry which is preliminary data.</text>
</comment>
<feature type="non-terminal residue" evidence="3">
    <location>
        <position position="116"/>
    </location>
</feature>
<accession>A0A7J6UE63</accession>
<dbReference type="Proteomes" id="UP000574390">
    <property type="component" value="Unassembled WGS sequence"/>
</dbReference>
<evidence type="ECO:0000313" key="2">
    <source>
        <dbReference type="EMBL" id="KAF4748769.1"/>
    </source>
</evidence>
<gene>
    <name evidence="2" type="ORF">FOZ62_021911</name>
    <name evidence="3" type="ORF">FOZ63_024173</name>
</gene>
<evidence type="ECO:0000256" key="1">
    <source>
        <dbReference type="SAM" id="MobiDB-lite"/>
    </source>
</evidence>
<dbReference type="EMBL" id="JABANM010004745">
    <property type="protein sequence ID" value="KAF4748769.1"/>
    <property type="molecule type" value="Genomic_DNA"/>
</dbReference>
<proteinExistence type="predicted"/>
<protein>
    <submittedName>
        <fullName evidence="3">Uncharacterized protein</fullName>
    </submittedName>
</protein>
<reference evidence="4 5" key="1">
    <citation type="submission" date="2020-04" db="EMBL/GenBank/DDBJ databases">
        <title>Perkinsus olseni comparative genomics.</title>
        <authorList>
            <person name="Bogema D.R."/>
        </authorList>
    </citation>
    <scope>NUCLEOTIDE SEQUENCE [LARGE SCALE GENOMIC DNA]</scope>
    <source>
        <strain evidence="2">ATCC PRA-205</strain>
        <strain evidence="3 4">ATCC PRA-207</strain>
    </source>
</reference>
<feature type="region of interest" description="Disordered" evidence="1">
    <location>
        <begin position="97"/>
        <end position="116"/>
    </location>
</feature>
<dbReference type="EMBL" id="JABANO010004227">
    <property type="protein sequence ID" value="KAF4755524.1"/>
    <property type="molecule type" value="Genomic_DNA"/>
</dbReference>
<keyword evidence="4" id="KW-1185">Reference proteome</keyword>
<feature type="non-terminal residue" evidence="3">
    <location>
        <position position="1"/>
    </location>
</feature>
<sequence>FITRQLASKRAWSTQIHRVIARLNAKPLDGVDLSPHEIFFARPRRFPVENALQSPGSAALAPADAEQARQRREDGDYLDRLVADAIKASTITSSARRFVPRRGPPKLVKSTISPSS</sequence>
<dbReference type="Proteomes" id="UP000553632">
    <property type="component" value="Unassembled WGS sequence"/>
</dbReference>
<organism evidence="3 4">
    <name type="scientific">Perkinsus olseni</name>
    <name type="common">Perkinsus atlanticus</name>
    <dbReference type="NCBI Taxonomy" id="32597"/>
    <lineage>
        <taxon>Eukaryota</taxon>
        <taxon>Sar</taxon>
        <taxon>Alveolata</taxon>
        <taxon>Perkinsozoa</taxon>
        <taxon>Perkinsea</taxon>
        <taxon>Perkinsida</taxon>
        <taxon>Perkinsidae</taxon>
        <taxon>Perkinsus</taxon>
    </lineage>
</organism>
<name>A0A7J6UE63_PEROL</name>
<evidence type="ECO:0000313" key="4">
    <source>
        <dbReference type="Proteomes" id="UP000553632"/>
    </source>
</evidence>
<evidence type="ECO:0000313" key="3">
    <source>
        <dbReference type="EMBL" id="KAF4755524.1"/>
    </source>
</evidence>